<feature type="region of interest" description="Disordered" evidence="1">
    <location>
        <begin position="455"/>
        <end position="520"/>
    </location>
</feature>
<dbReference type="EMBL" id="GBHO01019837">
    <property type="protein sequence ID" value="JAG23767.1"/>
    <property type="molecule type" value="Transcribed_RNA"/>
</dbReference>
<feature type="compositionally biased region" description="Basic and acidic residues" evidence="1">
    <location>
        <begin position="480"/>
        <end position="516"/>
    </location>
</feature>
<evidence type="ECO:0000313" key="2">
    <source>
        <dbReference type="EMBL" id="JAG23767.1"/>
    </source>
</evidence>
<protein>
    <submittedName>
        <fullName evidence="2">BEN domain-containing protein 5</fullName>
    </submittedName>
</protein>
<organism evidence="2">
    <name type="scientific">Lygus hesperus</name>
    <name type="common">Western plant bug</name>
    <dbReference type="NCBI Taxonomy" id="30085"/>
    <lineage>
        <taxon>Eukaryota</taxon>
        <taxon>Metazoa</taxon>
        <taxon>Ecdysozoa</taxon>
        <taxon>Arthropoda</taxon>
        <taxon>Hexapoda</taxon>
        <taxon>Insecta</taxon>
        <taxon>Pterygota</taxon>
        <taxon>Neoptera</taxon>
        <taxon>Paraneoptera</taxon>
        <taxon>Hemiptera</taxon>
        <taxon>Heteroptera</taxon>
        <taxon>Panheteroptera</taxon>
        <taxon>Cimicomorpha</taxon>
        <taxon>Miridae</taxon>
        <taxon>Mirini</taxon>
        <taxon>Lygus</taxon>
    </lineage>
</organism>
<dbReference type="AlphaFoldDB" id="A0A0A9XSR2"/>
<feature type="compositionally biased region" description="Basic residues" evidence="1">
    <location>
        <begin position="1"/>
        <end position="10"/>
    </location>
</feature>
<name>A0A0A9XSR2_LYGHE</name>
<proteinExistence type="predicted"/>
<accession>A0A0A9XSR2</accession>
<feature type="region of interest" description="Disordered" evidence="1">
    <location>
        <begin position="421"/>
        <end position="440"/>
    </location>
</feature>
<reference evidence="2" key="2">
    <citation type="submission" date="2014-07" db="EMBL/GenBank/DDBJ databases">
        <authorList>
            <person name="Hull J."/>
        </authorList>
    </citation>
    <scope>NUCLEOTIDE SEQUENCE</scope>
</reference>
<sequence>STINTLKRKTNSNSNAIDLTSHDGSDSSSEDYSSSNQERIPESNNGDQAVCSAAEVAFQDTIRGYVDEIRRIKSASNPNEEFYEFIKSLMKEYTNFTPEQKKKLKTLDIMMEDINDNDGAGTKRTTFSQEEIETIKENWNCFCEDYGFDPQKDWKMFLPRIHYIRTLTREQRDMFKYYISQHLPFRRRHEVFMKFTDIYHRSGRLNEKFTSEEDELLITCLEMKKTVPTIRDTLSLILQRPTCLLQRRENILKHLESNVNRSGARAKLISAVENPPLDYEKDILNRPSDEYPEWTRNEEAWKELAKNSGQCSVTKLKKAYFRGLYPSVRAMDGVSSTRLERLLVRWLSVYKDFTWESIDWKRAGKSCRKVGAVKAYSVVRNLTKKHVPKEKWHDLEAAVAILITKLNIPVVIKKRRMTEIEKKKKKKRVKKPPLTNTSKRDESLRICSALFVASDSDSDDPGSVTDLKPNISGKFGSVESPKKRTDQLDLSSVKEEIQEDLDRTTENGRAQSRDDSECSDASCLEFVYA</sequence>
<feature type="region of interest" description="Disordered" evidence="1">
    <location>
        <begin position="1"/>
        <end position="47"/>
    </location>
</feature>
<feature type="compositionally biased region" description="Low complexity" evidence="1">
    <location>
        <begin position="26"/>
        <end position="35"/>
    </location>
</feature>
<feature type="compositionally biased region" description="Polar residues" evidence="1">
    <location>
        <begin position="36"/>
        <end position="47"/>
    </location>
</feature>
<feature type="non-terminal residue" evidence="2">
    <location>
        <position position="1"/>
    </location>
</feature>
<reference evidence="2" key="1">
    <citation type="journal article" date="2014" name="PLoS ONE">
        <title>Transcriptome-Based Identification of ABC Transporters in the Western Tarnished Plant Bug Lygus hesperus.</title>
        <authorList>
            <person name="Hull J.J."/>
            <person name="Chaney K."/>
            <person name="Geib S.M."/>
            <person name="Fabrick J.A."/>
            <person name="Brent C.S."/>
            <person name="Walsh D."/>
            <person name="Lavine L.C."/>
        </authorList>
    </citation>
    <scope>NUCLEOTIDE SEQUENCE</scope>
</reference>
<evidence type="ECO:0000256" key="1">
    <source>
        <dbReference type="SAM" id="MobiDB-lite"/>
    </source>
</evidence>
<gene>
    <name evidence="2" type="primary">bend5_1</name>
    <name evidence="2" type="ORF">CM83_84858</name>
</gene>